<keyword evidence="4 8" id="KW-0812">Transmembrane</keyword>
<evidence type="ECO:0000256" key="6">
    <source>
        <dbReference type="ARBA" id="ARBA00023136"/>
    </source>
</evidence>
<dbReference type="GO" id="GO:0005886">
    <property type="term" value="C:plasma membrane"/>
    <property type="evidence" value="ECO:0007669"/>
    <property type="project" value="UniProtKB-SubCell"/>
</dbReference>
<dbReference type="PANTHER" id="PTHR33452:SF1">
    <property type="entry name" value="INNER MEMBRANE PROTEIN YPHA-RELATED"/>
    <property type="match status" value="1"/>
</dbReference>
<feature type="transmembrane region" description="Helical" evidence="8">
    <location>
        <begin position="12"/>
        <end position="31"/>
    </location>
</feature>
<protein>
    <submittedName>
        <fullName evidence="9">DoxX</fullName>
    </submittedName>
</protein>
<evidence type="ECO:0000313" key="10">
    <source>
        <dbReference type="Proteomes" id="UP000199147"/>
    </source>
</evidence>
<organism evidence="9 10">
    <name type="scientific">Mycolicibacterium neworleansense</name>
    <dbReference type="NCBI Taxonomy" id="146018"/>
    <lineage>
        <taxon>Bacteria</taxon>
        <taxon>Bacillati</taxon>
        <taxon>Actinomycetota</taxon>
        <taxon>Actinomycetes</taxon>
        <taxon>Mycobacteriales</taxon>
        <taxon>Mycobacteriaceae</taxon>
        <taxon>Mycolicibacterium</taxon>
    </lineage>
</organism>
<evidence type="ECO:0000256" key="3">
    <source>
        <dbReference type="ARBA" id="ARBA00022475"/>
    </source>
</evidence>
<dbReference type="OrthoDB" id="4764901at2"/>
<keyword evidence="10" id="KW-1185">Reference proteome</keyword>
<accession>A0A0H5RUN2</accession>
<dbReference type="InterPro" id="IPR051907">
    <property type="entry name" value="DoxX-like_oxidoreductase"/>
</dbReference>
<dbReference type="Pfam" id="PF07681">
    <property type="entry name" value="DoxX"/>
    <property type="match status" value="1"/>
</dbReference>
<evidence type="ECO:0000313" key="9">
    <source>
        <dbReference type="EMBL" id="CRZ17638.1"/>
    </source>
</evidence>
<evidence type="ECO:0000256" key="4">
    <source>
        <dbReference type="ARBA" id="ARBA00022692"/>
    </source>
</evidence>
<dbReference type="RefSeq" id="WP_090517095.1">
    <property type="nucleotide sequence ID" value="NZ_CWKH01000002.1"/>
</dbReference>
<dbReference type="STRING" id="146018.BN2156_04528"/>
<dbReference type="EMBL" id="CWKH01000002">
    <property type="protein sequence ID" value="CRZ17638.1"/>
    <property type="molecule type" value="Genomic_DNA"/>
</dbReference>
<keyword evidence="6 8" id="KW-0472">Membrane</keyword>
<evidence type="ECO:0000256" key="7">
    <source>
        <dbReference type="SAM" id="MobiDB-lite"/>
    </source>
</evidence>
<feature type="transmembrane region" description="Helical" evidence="8">
    <location>
        <begin position="51"/>
        <end position="73"/>
    </location>
</feature>
<dbReference type="PANTHER" id="PTHR33452">
    <property type="entry name" value="OXIDOREDUCTASE CATD-RELATED"/>
    <property type="match status" value="1"/>
</dbReference>
<keyword evidence="5 8" id="KW-1133">Transmembrane helix</keyword>
<dbReference type="InterPro" id="IPR032808">
    <property type="entry name" value="DoxX"/>
</dbReference>
<sequence length="168" mass="17220">MTAWQQWAPLPLRLFLGGGLILHGGIKLFASGGHANIAYLVGQLGVPFADAVGWLVGVIEFGGGIGILLGVFFRLATVVNALNVAGLLVLGFVAGGIPAPLPGGDPLPGFREALLILAGLLSLLLSGPGPLTLAGETVVDPTSWRRGPWITGTARPNSAPEKPEHPLT</sequence>
<comment type="subcellular location">
    <subcellularLocation>
        <location evidence="1">Cell membrane</location>
        <topology evidence="1">Multi-pass membrane protein</topology>
    </subcellularLocation>
</comment>
<dbReference type="AlphaFoldDB" id="A0A0H5RUN2"/>
<reference evidence="10" key="1">
    <citation type="submission" date="2015-07" db="EMBL/GenBank/DDBJ databases">
        <authorList>
            <person name="Urmite Genomes"/>
        </authorList>
    </citation>
    <scope>NUCLEOTIDE SEQUENCE [LARGE SCALE GENOMIC DNA]</scope>
    <source>
        <strain evidence="10">type strain: ATCC 49404</strain>
    </source>
</reference>
<evidence type="ECO:0000256" key="1">
    <source>
        <dbReference type="ARBA" id="ARBA00004651"/>
    </source>
</evidence>
<gene>
    <name evidence="9" type="ORF">BN2156_04528</name>
</gene>
<evidence type="ECO:0000256" key="5">
    <source>
        <dbReference type="ARBA" id="ARBA00022989"/>
    </source>
</evidence>
<proteinExistence type="inferred from homology"/>
<evidence type="ECO:0000256" key="2">
    <source>
        <dbReference type="ARBA" id="ARBA00006679"/>
    </source>
</evidence>
<dbReference type="Proteomes" id="UP000199147">
    <property type="component" value="Unassembled WGS sequence"/>
</dbReference>
<keyword evidence="3" id="KW-1003">Cell membrane</keyword>
<name>A0A0H5RUN2_9MYCO</name>
<feature type="transmembrane region" description="Helical" evidence="8">
    <location>
        <begin position="113"/>
        <end position="135"/>
    </location>
</feature>
<comment type="similarity">
    <text evidence="2">Belongs to the DoxX family.</text>
</comment>
<evidence type="ECO:0000256" key="8">
    <source>
        <dbReference type="SAM" id="Phobius"/>
    </source>
</evidence>
<feature type="transmembrane region" description="Helical" evidence="8">
    <location>
        <begin position="80"/>
        <end position="101"/>
    </location>
</feature>
<feature type="region of interest" description="Disordered" evidence="7">
    <location>
        <begin position="149"/>
        <end position="168"/>
    </location>
</feature>